<dbReference type="Pfam" id="PF14509">
    <property type="entry name" value="GH97_C"/>
    <property type="match status" value="1"/>
</dbReference>
<protein>
    <submittedName>
        <fullName evidence="10">Alpha-glucosidase</fullName>
    </submittedName>
</protein>
<dbReference type="InterPro" id="IPR029483">
    <property type="entry name" value="GH97_C"/>
</dbReference>
<evidence type="ECO:0000259" key="9">
    <source>
        <dbReference type="Pfam" id="PF14509"/>
    </source>
</evidence>
<evidence type="ECO:0000259" key="7">
    <source>
        <dbReference type="Pfam" id="PF10566"/>
    </source>
</evidence>
<accession>A0A521FRD0</accession>
<dbReference type="AlphaFoldDB" id="A0A521FRD0"/>
<gene>
    <name evidence="10" type="ORF">SAMN06265348_11779</name>
</gene>
<evidence type="ECO:0000259" key="8">
    <source>
        <dbReference type="Pfam" id="PF14508"/>
    </source>
</evidence>
<evidence type="ECO:0000256" key="5">
    <source>
        <dbReference type="ARBA" id="ARBA00023295"/>
    </source>
</evidence>
<dbReference type="InterPro" id="IPR013785">
    <property type="entry name" value="Aldolase_TIM"/>
</dbReference>
<evidence type="ECO:0000256" key="4">
    <source>
        <dbReference type="ARBA" id="ARBA00022837"/>
    </source>
</evidence>
<comment type="subunit">
    <text evidence="2">Monomer.</text>
</comment>
<evidence type="ECO:0000313" key="10">
    <source>
        <dbReference type="EMBL" id="SMO98692.1"/>
    </source>
</evidence>
<reference evidence="10 11" key="1">
    <citation type="submission" date="2017-05" db="EMBL/GenBank/DDBJ databases">
        <authorList>
            <person name="Varghese N."/>
            <person name="Submissions S."/>
        </authorList>
    </citation>
    <scope>NUCLEOTIDE SEQUENCE [LARGE SCALE GENOMIC DNA]</scope>
    <source>
        <strain evidence="10 11">DSM 19036</strain>
    </source>
</reference>
<evidence type="ECO:0000256" key="3">
    <source>
        <dbReference type="ARBA" id="ARBA00022801"/>
    </source>
</evidence>
<organism evidence="10 11">
    <name type="scientific">Pedobacter westerhofensis</name>
    <dbReference type="NCBI Taxonomy" id="425512"/>
    <lineage>
        <taxon>Bacteria</taxon>
        <taxon>Pseudomonadati</taxon>
        <taxon>Bacteroidota</taxon>
        <taxon>Sphingobacteriia</taxon>
        <taxon>Sphingobacteriales</taxon>
        <taxon>Sphingobacteriaceae</taxon>
        <taxon>Pedobacter</taxon>
    </lineage>
</organism>
<dbReference type="PANTHER" id="PTHR35803:SF2">
    <property type="entry name" value="RETAINING ALPHA-GALACTOSIDASE"/>
    <property type="match status" value="1"/>
</dbReference>
<keyword evidence="6" id="KW-0732">Signal</keyword>
<comment type="cofactor">
    <cofactor evidence="1">
        <name>Ca(2+)</name>
        <dbReference type="ChEBI" id="CHEBI:29108"/>
    </cofactor>
</comment>
<feature type="signal peptide" evidence="6">
    <location>
        <begin position="1"/>
        <end position="20"/>
    </location>
</feature>
<dbReference type="InterPro" id="IPR013780">
    <property type="entry name" value="Glyco_hydro_b"/>
</dbReference>
<evidence type="ECO:0000313" key="11">
    <source>
        <dbReference type="Proteomes" id="UP000320300"/>
    </source>
</evidence>
<dbReference type="InterPro" id="IPR014718">
    <property type="entry name" value="GH-type_carb-bd"/>
</dbReference>
<dbReference type="Proteomes" id="UP000320300">
    <property type="component" value="Unassembled WGS sequence"/>
</dbReference>
<feature type="chain" id="PRO_5021956261" evidence="6">
    <location>
        <begin position="21"/>
        <end position="656"/>
    </location>
</feature>
<keyword evidence="3" id="KW-0378">Hydrolase</keyword>
<dbReference type="Gene3D" id="3.20.20.70">
    <property type="entry name" value="Aldolase class I"/>
    <property type="match status" value="1"/>
</dbReference>
<dbReference type="Pfam" id="PF14508">
    <property type="entry name" value="GH97_N"/>
    <property type="match status" value="1"/>
</dbReference>
<evidence type="ECO:0000256" key="1">
    <source>
        <dbReference type="ARBA" id="ARBA00001913"/>
    </source>
</evidence>
<keyword evidence="11" id="KW-1185">Reference proteome</keyword>
<keyword evidence="5" id="KW-0326">Glycosidase</keyword>
<dbReference type="InterPro" id="IPR029486">
    <property type="entry name" value="GH97_N"/>
</dbReference>
<dbReference type="SUPFAM" id="SSF51445">
    <property type="entry name" value="(Trans)glycosidases"/>
    <property type="match status" value="1"/>
</dbReference>
<dbReference type="PANTHER" id="PTHR35803">
    <property type="entry name" value="GLUCAN 1,4-ALPHA-GLUCOSIDASE SUSB-RELATED"/>
    <property type="match status" value="1"/>
</dbReference>
<dbReference type="Gene3D" id="2.70.98.10">
    <property type="match status" value="1"/>
</dbReference>
<sequence length="656" mass="74993">MNKLVKLMALSLIMYFNTSAKDYIIMSPNKKNMIKISVDKKISWSVFRNNQSLIANSPMSMSLGNGQKLGASPEVLKTEMKKIDRIITAIVPVRNKYIPEVYNEIIMMMKGNYSLEFRAYNDGVAYRFVTAFGKQFIDIKDEEVTFNFSNDCQVYLPKEDNPELQSHYEAEFQPLNLKDISSKTYGYLPLYISSPTGVKMVVTESDLEDYPNLFLFGTGNNILKGKFPKVILKSKIKDNSDRNEEVVEKADYHAKTMGNRTFPWRAIVIGSSDKELLESELVYKLAKPNVLKETAWIKPGKVAWDWWNDNNIYGVNFKSGINTDTYKYYIDFASDYGLEYIILDEGWSRTTTDLMEPNPQLDLQELVRYATRKKVGVILWALWKPLDQNMEGILDQYVKWGIKGVKVDFMARADQYMVNFYKRVAEATARHKLLLDLHGAYKPVGLNRQYPNVVNYEGVKGMEQNKWEASVTPVHNTTLPFTRMVAGPMDFTPGAMLNSNKDEFHINFHSPMSRGTRAHQAAMYVVYDSPLQMLCDNPSNYRAEPIYTRYISRFPTVWDKTIALEGKIGEYVVVARKKGKSWYLGGMTDWTARTFQVPLDFLDKGKYKIEILKDGINVDKHAADYRITVSNVNSGEVLSLDMAAGGGYTAILTLAN</sequence>
<dbReference type="RefSeq" id="WP_142531110.1">
    <property type="nucleotide sequence ID" value="NZ_CBCSJO010000016.1"/>
</dbReference>
<dbReference type="EMBL" id="FXTN01000017">
    <property type="protein sequence ID" value="SMO98692.1"/>
    <property type="molecule type" value="Genomic_DNA"/>
</dbReference>
<dbReference type="InterPro" id="IPR017853">
    <property type="entry name" value="GH"/>
</dbReference>
<dbReference type="InterPro" id="IPR019563">
    <property type="entry name" value="GH97_catalytic"/>
</dbReference>
<evidence type="ECO:0000256" key="2">
    <source>
        <dbReference type="ARBA" id="ARBA00011245"/>
    </source>
</evidence>
<dbReference type="OrthoDB" id="57532at2"/>
<dbReference type="GO" id="GO:0030246">
    <property type="term" value="F:carbohydrate binding"/>
    <property type="evidence" value="ECO:0007669"/>
    <property type="project" value="InterPro"/>
</dbReference>
<keyword evidence="4" id="KW-0106">Calcium</keyword>
<dbReference type="Pfam" id="PF10566">
    <property type="entry name" value="Glyco_hydro_97"/>
    <property type="match status" value="1"/>
</dbReference>
<feature type="domain" description="Glycosyl-hydrolase 97 N-terminal" evidence="8">
    <location>
        <begin position="25"/>
        <end position="288"/>
    </location>
</feature>
<evidence type="ECO:0000256" key="6">
    <source>
        <dbReference type="SAM" id="SignalP"/>
    </source>
</evidence>
<dbReference type="Gene3D" id="2.60.40.1180">
    <property type="entry name" value="Golgi alpha-mannosidase II"/>
    <property type="match status" value="1"/>
</dbReference>
<dbReference type="InterPro" id="IPR052720">
    <property type="entry name" value="Glycosyl_hydrolase_97"/>
</dbReference>
<dbReference type="GO" id="GO:0016798">
    <property type="term" value="F:hydrolase activity, acting on glycosyl bonds"/>
    <property type="evidence" value="ECO:0007669"/>
    <property type="project" value="UniProtKB-KW"/>
</dbReference>
<name>A0A521FRD0_9SPHI</name>
<proteinExistence type="predicted"/>
<feature type="domain" description="Glycosyl-hydrolase 97 C-terminal oligomerisation" evidence="9">
    <location>
        <begin position="557"/>
        <end position="652"/>
    </location>
</feature>
<feature type="domain" description="Glycosyl-hydrolase 97 catalytic" evidence="7">
    <location>
        <begin position="306"/>
        <end position="459"/>
    </location>
</feature>